<keyword evidence="2" id="KW-0472">Membrane</keyword>
<dbReference type="AlphaFoldDB" id="A0A173E086"/>
<gene>
    <name evidence="3" type="ORF">M787_004715</name>
</gene>
<dbReference type="EMBL" id="CP015840">
    <property type="protein sequence ID" value="ANG66604.1"/>
    <property type="molecule type" value="Genomic_DNA"/>
</dbReference>
<feature type="transmembrane region" description="Helical" evidence="2">
    <location>
        <begin position="43"/>
        <end position="64"/>
    </location>
</feature>
<organism evidence="3 4">
    <name type="scientific">Chlamydia gallinacea 08-1274/3</name>
    <dbReference type="NCBI Taxonomy" id="1143323"/>
    <lineage>
        <taxon>Bacteria</taxon>
        <taxon>Pseudomonadati</taxon>
        <taxon>Chlamydiota</taxon>
        <taxon>Chlamydiia</taxon>
        <taxon>Chlamydiales</taxon>
        <taxon>Chlamydiaceae</taxon>
        <taxon>Chlamydia/Chlamydophila group</taxon>
        <taxon>Chlamydia</taxon>
    </lineage>
</organism>
<protein>
    <submittedName>
        <fullName evidence="3">Uncharacterized protein</fullName>
    </submittedName>
</protein>
<feature type="transmembrane region" description="Helical" evidence="2">
    <location>
        <begin position="70"/>
        <end position="93"/>
    </location>
</feature>
<keyword evidence="2" id="KW-0812">Transmembrane</keyword>
<dbReference type="KEGG" id="cgz:M787_004715"/>
<keyword evidence="2" id="KW-1133">Transmembrane helix</keyword>
<dbReference type="STRING" id="1143323.M787_004715"/>
<sequence>MELTSGITDEIKKGWGGLGSLDLSSQAIPSFYEQTRCSNITRLCTTVLISLVSLSALALGAIAITCGTLIGLMSGAAVIAFALLGLAFAAIVLKRMFEAKKEEKPSEAPSSGGTPVTPQDSFETPSSGGAPVIPQDPIRVPADGESAALSPVFPASASDAGNAGSGGEGTNSL</sequence>
<evidence type="ECO:0000256" key="2">
    <source>
        <dbReference type="SAM" id="Phobius"/>
    </source>
</evidence>
<evidence type="ECO:0000256" key="1">
    <source>
        <dbReference type="SAM" id="MobiDB-lite"/>
    </source>
</evidence>
<dbReference type="RefSeq" id="WP_021828425.1">
    <property type="nucleotide sequence ID" value="NZ_CP015840.1"/>
</dbReference>
<accession>A0A173E086</accession>
<feature type="compositionally biased region" description="Gly residues" evidence="1">
    <location>
        <begin position="163"/>
        <end position="173"/>
    </location>
</feature>
<evidence type="ECO:0000313" key="3">
    <source>
        <dbReference type="EMBL" id="ANG66604.1"/>
    </source>
</evidence>
<reference evidence="3 4" key="1">
    <citation type="journal article" date="2014" name="Syst. Appl. Microbiol.">
        <title>Evidence for the existence of two new members of the family Chlamydiaceae and proposal of Chlamydia avium sp. nov. and Chlamydia gallinacea sp. nov.</title>
        <authorList>
            <person name="Sachse K."/>
            <person name="Laroucau K."/>
            <person name="Riege K."/>
            <person name="Wehner S."/>
            <person name="Dilcher M."/>
            <person name="Creasy H.H."/>
            <person name="Weidmann M."/>
            <person name="Myers G."/>
            <person name="Vorimore F."/>
            <person name="Vicari N."/>
            <person name="Magnino S."/>
            <person name="Liebler-Tenorio E."/>
            <person name="Ruettger A."/>
            <person name="Bavoil P.M."/>
            <person name="Hufert F.T."/>
            <person name="Rossello-Mora R."/>
            <person name="Marz M."/>
        </authorList>
    </citation>
    <scope>NUCLEOTIDE SEQUENCE [LARGE SCALE GENOMIC DNA]</scope>
    <source>
        <strain evidence="3 4">08-1274/3</strain>
    </source>
</reference>
<proteinExistence type="predicted"/>
<dbReference type="GeneID" id="81478608"/>
<evidence type="ECO:0000313" key="4">
    <source>
        <dbReference type="Proteomes" id="UP000019147"/>
    </source>
</evidence>
<name>A0A173E086_9CHLA</name>
<feature type="region of interest" description="Disordered" evidence="1">
    <location>
        <begin position="102"/>
        <end position="173"/>
    </location>
</feature>
<feature type="compositionally biased region" description="Polar residues" evidence="1">
    <location>
        <begin position="112"/>
        <end position="127"/>
    </location>
</feature>
<dbReference type="Proteomes" id="UP000019147">
    <property type="component" value="Chromosome"/>
</dbReference>